<feature type="region of interest" description="Disordered" evidence="1">
    <location>
        <begin position="276"/>
        <end position="295"/>
    </location>
</feature>
<dbReference type="Proteomes" id="UP000650467">
    <property type="component" value="Unassembled WGS sequence"/>
</dbReference>
<organism evidence="2 3">
    <name type="scientific">Chlamydomonas incerta</name>
    <dbReference type="NCBI Taxonomy" id="51695"/>
    <lineage>
        <taxon>Eukaryota</taxon>
        <taxon>Viridiplantae</taxon>
        <taxon>Chlorophyta</taxon>
        <taxon>core chlorophytes</taxon>
        <taxon>Chlorophyceae</taxon>
        <taxon>CS clade</taxon>
        <taxon>Chlamydomonadales</taxon>
        <taxon>Chlamydomonadaceae</taxon>
        <taxon>Chlamydomonas</taxon>
    </lineage>
</organism>
<feature type="compositionally biased region" description="Gly residues" evidence="1">
    <location>
        <begin position="172"/>
        <end position="184"/>
    </location>
</feature>
<dbReference type="InterPro" id="IPR010903">
    <property type="entry name" value="DUF1517"/>
</dbReference>
<evidence type="ECO:0000313" key="3">
    <source>
        <dbReference type="Proteomes" id="UP000650467"/>
    </source>
</evidence>
<sequence>MQRWSCQNVKGQAATRPFVAKSGLPPNLSLRRLAAGRACRPASTGSGCSPCLSSSHNSQSFRWIPRAAQSRPEDAVSGRDDCPAGPRPAAPATSCSPRGPLVSELAPSSRSSWWESLTSLIVSAGRVAALALVVVSLVLASPSAALAKGSGGRGGGRCGRSSGSSSRSYGSSSGGGWSSSSGGSGSSRGSYSRSALGASSGGFDVFRDMMFPSRHIHVSLSGPSAGGSAATVRDDSYSDAVAQATKLVVGLFVLALFIVALTWEDAASSDRAALGTLGRSSGSSSSGVWGSSPGRAAREPVALCRVQVAVLASAREELQTKLGTLVEEADTRTEQGLCTLLHESALLLMRHREAFAYGGVQEAAVAGEAEAEAGFNLLSIAERSRFKEETLSNVQGRKQRAATGTAGGRRPEEENELVVVTLLLSARPTLPSQQQGPLPAAAGAAASLLGVRSAAAVRGPGGGSSQHDAGGASGVWPGVLGGLGNTGGRTQVAVEGEGAEAGWVEQLDGAQGLGRALLALSGVRADQMLAVEVLWTPEQAGDTFSRADLLADYPHLQPL</sequence>
<feature type="compositionally biased region" description="Basic and acidic residues" evidence="1">
    <location>
        <begin position="71"/>
        <end position="82"/>
    </location>
</feature>
<keyword evidence="3" id="KW-1185">Reference proteome</keyword>
<name>A0A835T1R8_CHLIN</name>
<dbReference type="Pfam" id="PF07466">
    <property type="entry name" value="DUF1517"/>
    <property type="match status" value="2"/>
</dbReference>
<dbReference type="PANTHER" id="PTHR33975:SF2">
    <property type="entry name" value="MYELIN-ASSOCIATED OLIGODENDROCYTE BASIC PROTEIN"/>
    <property type="match status" value="1"/>
</dbReference>
<feature type="compositionally biased region" description="Low complexity" evidence="1">
    <location>
        <begin position="276"/>
        <end position="294"/>
    </location>
</feature>
<dbReference type="OrthoDB" id="542507at2759"/>
<feature type="region of interest" description="Disordered" evidence="1">
    <location>
        <begin position="145"/>
        <end position="184"/>
    </location>
</feature>
<reference evidence="2" key="1">
    <citation type="journal article" date="2020" name="bioRxiv">
        <title>Comparative genomics of Chlamydomonas.</title>
        <authorList>
            <person name="Craig R.J."/>
            <person name="Hasan A.R."/>
            <person name="Ness R.W."/>
            <person name="Keightley P.D."/>
        </authorList>
    </citation>
    <scope>NUCLEOTIDE SEQUENCE</scope>
    <source>
        <strain evidence="2">SAG 7.73</strain>
    </source>
</reference>
<feature type="compositionally biased region" description="Low complexity" evidence="1">
    <location>
        <begin position="159"/>
        <end position="171"/>
    </location>
</feature>
<proteinExistence type="predicted"/>
<gene>
    <name evidence="2" type="ORF">HXX76_009148</name>
</gene>
<feature type="region of interest" description="Disordered" evidence="1">
    <location>
        <begin position="389"/>
        <end position="412"/>
    </location>
</feature>
<evidence type="ECO:0000256" key="1">
    <source>
        <dbReference type="SAM" id="MobiDB-lite"/>
    </source>
</evidence>
<comment type="caution">
    <text evidence="2">The sequence shown here is derived from an EMBL/GenBank/DDBJ whole genome shotgun (WGS) entry which is preliminary data.</text>
</comment>
<dbReference type="EMBL" id="JAEHOC010000022">
    <property type="protein sequence ID" value="KAG2432229.1"/>
    <property type="molecule type" value="Genomic_DNA"/>
</dbReference>
<protein>
    <submittedName>
        <fullName evidence="2">Uncharacterized protein</fullName>
    </submittedName>
</protein>
<dbReference type="InterPro" id="IPR053023">
    <property type="entry name" value="FLAP_modulator"/>
</dbReference>
<dbReference type="PANTHER" id="PTHR33975">
    <property type="entry name" value="MYELIN-ASSOCIATED OLIGODENDROCYTE BASIC PROTEIN"/>
    <property type="match status" value="1"/>
</dbReference>
<dbReference type="AlphaFoldDB" id="A0A835T1R8"/>
<evidence type="ECO:0000313" key="2">
    <source>
        <dbReference type="EMBL" id="KAG2432229.1"/>
    </source>
</evidence>
<accession>A0A835T1R8</accession>
<feature type="region of interest" description="Disordered" evidence="1">
    <location>
        <begin position="66"/>
        <end position="101"/>
    </location>
</feature>
<feature type="compositionally biased region" description="Gly residues" evidence="1">
    <location>
        <begin position="149"/>
        <end position="158"/>
    </location>
</feature>